<feature type="transmembrane region" description="Helical" evidence="1">
    <location>
        <begin position="160"/>
        <end position="182"/>
    </location>
</feature>
<feature type="transmembrane region" description="Helical" evidence="1">
    <location>
        <begin position="275"/>
        <end position="293"/>
    </location>
</feature>
<comment type="caution">
    <text evidence="2">The sequence shown here is derived from an EMBL/GenBank/DDBJ whole genome shotgun (WGS) entry which is preliminary data.</text>
</comment>
<name>A0ABR4MVA7_9FUNG</name>
<dbReference type="InterPro" id="IPR052050">
    <property type="entry name" value="SecEffector_AnkRepeat"/>
</dbReference>
<proteinExistence type="predicted"/>
<dbReference type="Gene3D" id="1.25.40.20">
    <property type="entry name" value="Ankyrin repeat-containing domain"/>
    <property type="match status" value="1"/>
</dbReference>
<dbReference type="SUPFAM" id="SSF48403">
    <property type="entry name" value="Ankyrin repeat"/>
    <property type="match status" value="1"/>
</dbReference>
<sequence length="996" mass="109367">MQLIVDTGSTGQALASGALRSRVTLDRLLAPLTGANLLTGMNSFTPQGDPVVKEMTLNIFRGKSLVDLGVVGAIISLNPATGLGTFSLDRSKFSWPGNRSIDDSPVDGSLQILEYVSTSNGSTIVMMATAITTAVVCLISAIMLFFAWTVAPLRIYSPRLLAIMSSARILAAFAIVLAKWLSPLKRLKPKVSDNIPFVATVITVILLGLISLVEPIASSEVYIETSGVTRYVCTKMPSTPLLWILHVWIGIQMIVLFVLAAGLTGLPDIYNDSRPVAASTGLMLLFTLISLLLGENMRTVQVQFVVETLCCAVGSIAVLLITAGTPLSLFVLSKVKAVLGDEAVLFFVRIGTAFGSIGSTSSNKPIKLRESRIAAMHLDVKTMNMTEEASKDAPQIKSSMKQSSGIHATMMVGKYLSQWRRVSVLVLDSPVFAVRLISRGGLTVEYLSLTSLTSLQYKTGDSRIGSRQCVITFGKRRIVLHFSNSASALLTEQPAARLAVDTNHLAAGVAALRLEHAAAAPPAAPAPHCRTGSLQPDAANQWDRMPAEVQGMILDAAGPFTQFTTGTLLLLELQWLPMRQHKQLWQDAIDADWQGDLGLLPWFEIASRSLRVPRSFLARHLLRFKHESIAMIAIRNGWTDMLDFGKPGELATAAAHEGSLGLLRDLVDVRKVVEADWDLVSKAARSGHLGIVRFLRGRVEDDEWDHCVASAAGKSGNLDLIIWLNEHHPERVDQRVFEDAVHGNHTHIVRWLLNNTACRPKFWTLVDSAKVDNPEMLRLLWDHSRVAAFDATPMLVSSHIDMLEWLDERGCVSRGSLAAHIVRSGKIGVLEWAMARFNLELQELDLEYACIERHTHVLKWAYERGVPFTSISANGACLYNYTEIMSWAISRDRGVIPMLLKATAKHGYSLHIEWWRVRHGAVLGQRELEMAIRECNDQLVQALLETHEVDWDLDGARDALDDVAGPSKHYGTDGIRALIDAAAARRVPDDHRLPLK</sequence>
<feature type="transmembrane region" description="Helical" evidence="1">
    <location>
        <begin position="65"/>
        <end position="88"/>
    </location>
</feature>
<gene>
    <name evidence="2" type="ORF">HK105_209318</name>
</gene>
<feature type="transmembrane region" description="Helical" evidence="1">
    <location>
        <begin position="241"/>
        <end position="263"/>
    </location>
</feature>
<keyword evidence="3" id="KW-1185">Reference proteome</keyword>
<dbReference type="PANTHER" id="PTHR46586">
    <property type="entry name" value="ANKYRIN REPEAT-CONTAINING PROTEIN"/>
    <property type="match status" value="1"/>
</dbReference>
<evidence type="ECO:0000256" key="1">
    <source>
        <dbReference type="SAM" id="Phobius"/>
    </source>
</evidence>
<evidence type="ECO:0000313" key="2">
    <source>
        <dbReference type="EMBL" id="KAL2911210.1"/>
    </source>
</evidence>
<protein>
    <submittedName>
        <fullName evidence="2">Uncharacterized protein</fullName>
    </submittedName>
</protein>
<organism evidence="2 3">
    <name type="scientific">Polyrhizophydium stewartii</name>
    <dbReference type="NCBI Taxonomy" id="2732419"/>
    <lineage>
        <taxon>Eukaryota</taxon>
        <taxon>Fungi</taxon>
        <taxon>Fungi incertae sedis</taxon>
        <taxon>Chytridiomycota</taxon>
        <taxon>Chytridiomycota incertae sedis</taxon>
        <taxon>Chytridiomycetes</taxon>
        <taxon>Rhizophydiales</taxon>
        <taxon>Rhizophydiales incertae sedis</taxon>
        <taxon>Polyrhizophydium</taxon>
    </lineage>
</organism>
<keyword evidence="1" id="KW-0472">Membrane</keyword>
<evidence type="ECO:0000313" key="3">
    <source>
        <dbReference type="Proteomes" id="UP001527925"/>
    </source>
</evidence>
<feature type="transmembrane region" description="Helical" evidence="1">
    <location>
        <begin position="305"/>
        <end position="331"/>
    </location>
</feature>
<reference evidence="2 3" key="1">
    <citation type="submission" date="2023-09" db="EMBL/GenBank/DDBJ databases">
        <title>Pangenome analysis of Batrachochytrium dendrobatidis and related Chytrids.</title>
        <authorList>
            <person name="Yacoub M.N."/>
            <person name="Stajich J.E."/>
            <person name="James T.Y."/>
        </authorList>
    </citation>
    <scope>NUCLEOTIDE SEQUENCE [LARGE SCALE GENOMIC DNA]</scope>
    <source>
        <strain evidence="2 3">JEL0888</strain>
    </source>
</reference>
<accession>A0ABR4MVA7</accession>
<dbReference type="InterPro" id="IPR036770">
    <property type="entry name" value="Ankyrin_rpt-contain_sf"/>
</dbReference>
<keyword evidence="1" id="KW-0812">Transmembrane</keyword>
<dbReference type="EMBL" id="JADGIZ020000136">
    <property type="protein sequence ID" value="KAL2911210.1"/>
    <property type="molecule type" value="Genomic_DNA"/>
</dbReference>
<dbReference type="Proteomes" id="UP001527925">
    <property type="component" value="Unassembled WGS sequence"/>
</dbReference>
<keyword evidence="1" id="KW-1133">Transmembrane helix</keyword>
<feature type="transmembrane region" description="Helical" evidence="1">
    <location>
        <begin position="124"/>
        <end position="148"/>
    </location>
</feature>
<feature type="transmembrane region" description="Helical" evidence="1">
    <location>
        <begin position="194"/>
        <end position="213"/>
    </location>
</feature>
<dbReference type="PANTHER" id="PTHR46586:SF3">
    <property type="entry name" value="ANKYRIN REPEAT-CONTAINING PROTEIN"/>
    <property type="match status" value="1"/>
</dbReference>